<keyword evidence="1" id="KW-1133">Transmembrane helix</keyword>
<keyword evidence="1" id="KW-0812">Transmembrane</keyword>
<keyword evidence="3" id="KW-1185">Reference proteome</keyword>
<feature type="transmembrane region" description="Helical" evidence="1">
    <location>
        <begin position="20"/>
        <end position="39"/>
    </location>
</feature>
<evidence type="ECO:0000313" key="3">
    <source>
        <dbReference type="Proteomes" id="UP000518892"/>
    </source>
</evidence>
<name>A0A7W5EV54_9GAMM</name>
<protein>
    <submittedName>
        <fullName evidence="2">Uncharacterized protein</fullName>
    </submittedName>
</protein>
<dbReference type="Proteomes" id="UP000518892">
    <property type="component" value="Unassembled WGS sequence"/>
</dbReference>
<dbReference type="AlphaFoldDB" id="A0A7W5EV54"/>
<organism evidence="2 3">
    <name type="scientific">Halomonas stenophila</name>
    <dbReference type="NCBI Taxonomy" id="795312"/>
    <lineage>
        <taxon>Bacteria</taxon>
        <taxon>Pseudomonadati</taxon>
        <taxon>Pseudomonadota</taxon>
        <taxon>Gammaproteobacteria</taxon>
        <taxon>Oceanospirillales</taxon>
        <taxon>Halomonadaceae</taxon>
        <taxon>Halomonas</taxon>
    </lineage>
</organism>
<accession>A0A7W5EV54</accession>
<dbReference type="EMBL" id="JACHXR010000008">
    <property type="protein sequence ID" value="MBB3231953.1"/>
    <property type="molecule type" value="Genomic_DNA"/>
</dbReference>
<proteinExistence type="predicted"/>
<evidence type="ECO:0000256" key="1">
    <source>
        <dbReference type="SAM" id="Phobius"/>
    </source>
</evidence>
<dbReference type="RefSeq" id="WP_183384420.1">
    <property type="nucleotide sequence ID" value="NZ_JACHXR010000008.1"/>
</dbReference>
<gene>
    <name evidence="2" type="ORF">FHR97_002816</name>
</gene>
<keyword evidence="1" id="KW-0472">Membrane</keyword>
<comment type="caution">
    <text evidence="2">The sequence shown here is derived from an EMBL/GenBank/DDBJ whole genome shotgun (WGS) entry which is preliminary data.</text>
</comment>
<sequence length="269" mass="30729">MARRRYRRRRNSSAAKNVVAVFIILLSVSILGAFGWFWFKNSNKPAIDTVSLCPEDGANSHLAILIDTTDPITLTQLQAARQHIDNRIANAEVGGRVSFSTVSPDKQIRERAYYSICKPPSGDDASYFTENPKLIQLQYKENFLDPVEHSLNRLLTIEEAESSPIMEALQEFVTRIPSFTLTSTPREIVIMSDLVQHNEFFSFYRGHNWETFKNKNGPSKLSRNLNGVKLTILRVPRDNVKIEEVDDFWVRYFDAQGFNNVNVITIGEL</sequence>
<reference evidence="2 3" key="1">
    <citation type="submission" date="2020-08" db="EMBL/GenBank/DDBJ databases">
        <title>Genomic Encyclopedia of Type Strains, Phase III (KMG-III): the genomes of soil and plant-associated and newly described type strains.</title>
        <authorList>
            <person name="Whitman W."/>
        </authorList>
    </citation>
    <scope>NUCLEOTIDE SEQUENCE [LARGE SCALE GENOMIC DNA]</scope>
    <source>
        <strain evidence="2 3">CECT 7744</strain>
    </source>
</reference>
<evidence type="ECO:0000313" key="2">
    <source>
        <dbReference type="EMBL" id="MBB3231953.1"/>
    </source>
</evidence>